<evidence type="ECO:0000313" key="1">
    <source>
        <dbReference type="EMBL" id="BDE04840.1"/>
    </source>
</evidence>
<dbReference type="EMBL" id="AP025523">
    <property type="protein sequence ID" value="BDE04840.1"/>
    <property type="molecule type" value="Genomic_DNA"/>
</dbReference>
<keyword evidence="2" id="KW-1185">Reference proteome</keyword>
<dbReference type="RefSeq" id="WP_317995929.1">
    <property type="nucleotide sequence ID" value="NZ_AP025523.1"/>
</dbReference>
<dbReference type="KEGG" id="vab:WPS_01160"/>
<dbReference type="Proteomes" id="UP001317532">
    <property type="component" value="Chromosome"/>
</dbReference>
<accession>A0AAN1XT67</accession>
<sequence length="97" mass="10745">MAQFMALVKRNYAEFTEADFAPLLEGEAERARQLYVQGVVRAMWGRKDVPGAIMLLEAESLDAARGFVDTLPLRAKGMLDLDMLVPIGPYRGFGPRG</sequence>
<name>A0AAN1XT67_UNVUL</name>
<protein>
    <recommendedName>
        <fullName evidence="3">Muconolactone isomerase domain-containing protein</fullName>
    </recommendedName>
</protein>
<gene>
    <name evidence="1" type="ORF">WPS_01160</name>
</gene>
<evidence type="ECO:0008006" key="3">
    <source>
        <dbReference type="Google" id="ProtNLM"/>
    </source>
</evidence>
<evidence type="ECO:0000313" key="2">
    <source>
        <dbReference type="Proteomes" id="UP001317532"/>
    </source>
</evidence>
<reference evidence="1 2" key="1">
    <citation type="journal article" date="2022" name="ISME Commun">
        <title>Vulcanimicrobium alpinus gen. nov. sp. nov., the first cultivated representative of the candidate phylum 'Eremiobacterota', is a metabolically versatile aerobic anoxygenic phototroph.</title>
        <authorList>
            <person name="Yabe S."/>
            <person name="Muto K."/>
            <person name="Abe K."/>
            <person name="Yokota A."/>
            <person name="Staudigel H."/>
            <person name="Tebo B.M."/>
        </authorList>
    </citation>
    <scope>NUCLEOTIDE SEQUENCE [LARGE SCALE GENOMIC DNA]</scope>
    <source>
        <strain evidence="1 2">WC8-2</strain>
    </source>
</reference>
<dbReference type="Gene3D" id="3.30.70.1060">
    <property type="entry name" value="Dimeric alpha+beta barrel"/>
    <property type="match status" value="1"/>
</dbReference>
<dbReference type="AlphaFoldDB" id="A0AAN1XT67"/>
<proteinExistence type="predicted"/>
<organism evidence="1 2">
    <name type="scientific">Vulcanimicrobium alpinum</name>
    <dbReference type="NCBI Taxonomy" id="3016050"/>
    <lineage>
        <taxon>Bacteria</taxon>
        <taxon>Bacillati</taxon>
        <taxon>Vulcanimicrobiota</taxon>
        <taxon>Vulcanimicrobiia</taxon>
        <taxon>Vulcanimicrobiales</taxon>
        <taxon>Vulcanimicrobiaceae</taxon>
        <taxon>Vulcanimicrobium</taxon>
    </lineage>
</organism>